<reference evidence="1" key="1">
    <citation type="submission" date="2022-07" db="EMBL/GenBank/DDBJ databases">
        <title>Fungi with potential for degradation of polypropylene.</title>
        <authorList>
            <person name="Gostincar C."/>
        </authorList>
    </citation>
    <scope>NUCLEOTIDE SEQUENCE</scope>
    <source>
        <strain evidence="1">EXF-13308</strain>
    </source>
</reference>
<name>A0AA38R8S1_9PEZI</name>
<dbReference type="AlphaFoldDB" id="A0AA38R8S1"/>
<dbReference type="EMBL" id="JANBVO010000085">
    <property type="protein sequence ID" value="KAJ9130561.1"/>
    <property type="molecule type" value="Genomic_DNA"/>
</dbReference>
<evidence type="ECO:0000313" key="2">
    <source>
        <dbReference type="Proteomes" id="UP001174694"/>
    </source>
</evidence>
<comment type="caution">
    <text evidence="1">The sequence shown here is derived from an EMBL/GenBank/DDBJ whole genome shotgun (WGS) entry which is preliminary data.</text>
</comment>
<proteinExistence type="predicted"/>
<accession>A0AA38R8S1</accession>
<dbReference type="Proteomes" id="UP001174694">
    <property type="component" value="Unassembled WGS sequence"/>
</dbReference>
<gene>
    <name evidence="1" type="ORF">NKR23_g12143</name>
</gene>
<sequence>MPPKEFERSLALGLVRPDAALFFADHCEEIYRSWVTLLHKTALPCDGTCMDRRVQAAFEAVDDAIAGDESGPLLSRLAHAWLPQMLASLREIIRRNRRDGAVFSTVGRGDATIALNIYLRTQRRASILAGRSLLLLVTYSDKTETLIRNTYITNETLKTIAQEIQRACPAELIYAAAELEEAGRLEVNSGTAYDVRPIKDALMKFALGLDASRVLQDFTALN</sequence>
<protein>
    <submittedName>
        <fullName evidence="1">Uncharacterized protein</fullName>
    </submittedName>
</protein>
<keyword evidence="2" id="KW-1185">Reference proteome</keyword>
<organism evidence="1 2">
    <name type="scientific">Pleurostoma richardsiae</name>
    <dbReference type="NCBI Taxonomy" id="41990"/>
    <lineage>
        <taxon>Eukaryota</taxon>
        <taxon>Fungi</taxon>
        <taxon>Dikarya</taxon>
        <taxon>Ascomycota</taxon>
        <taxon>Pezizomycotina</taxon>
        <taxon>Sordariomycetes</taxon>
        <taxon>Sordariomycetidae</taxon>
        <taxon>Calosphaeriales</taxon>
        <taxon>Pleurostomataceae</taxon>
        <taxon>Pleurostoma</taxon>
    </lineage>
</organism>
<evidence type="ECO:0000313" key="1">
    <source>
        <dbReference type="EMBL" id="KAJ9130561.1"/>
    </source>
</evidence>